<protein>
    <recommendedName>
        <fullName evidence="4">CCHC-type domain-containing protein</fullName>
    </recommendedName>
</protein>
<evidence type="ECO:0008006" key="4">
    <source>
        <dbReference type="Google" id="ProtNLM"/>
    </source>
</evidence>
<comment type="caution">
    <text evidence="2">The sequence shown here is derived from an EMBL/GenBank/DDBJ whole genome shotgun (WGS) entry which is preliminary data.</text>
</comment>
<evidence type="ECO:0000313" key="3">
    <source>
        <dbReference type="Proteomes" id="UP000215335"/>
    </source>
</evidence>
<keyword evidence="3" id="KW-1185">Reference proteome</keyword>
<evidence type="ECO:0000313" key="2">
    <source>
        <dbReference type="EMBL" id="OXU20409.1"/>
    </source>
</evidence>
<dbReference type="Proteomes" id="UP000215335">
    <property type="component" value="Unassembled WGS sequence"/>
</dbReference>
<sequence>SRQHFSVQPLRPSVDVKTCTEQTTTDTTSQTNPPDTDKGTHSSTTITTDAETQTTQPTEARVEMEAVLPATPSAPHLRPEKFTGWQTINGRQVFVNVPRPGCWACGSPDHRAPRCSDRQRRNYRYCYRCGLGNVTIRDCPVHGEAWRSQGPYIPSRGTNIPRDQLPPRQ</sequence>
<evidence type="ECO:0000256" key="1">
    <source>
        <dbReference type="SAM" id="MobiDB-lite"/>
    </source>
</evidence>
<dbReference type="Gene3D" id="4.10.60.10">
    <property type="entry name" value="Zinc finger, CCHC-type"/>
    <property type="match status" value="1"/>
</dbReference>
<dbReference type="EMBL" id="NNAY01002870">
    <property type="protein sequence ID" value="OXU20409.1"/>
    <property type="molecule type" value="Genomic_DNA"/>
</dbReference>
<organism evidence="2 3">
    <name type="scientific">Trichomalopsis sarcophagae</name>
    <dbReference type="NCBI Taxonomy" id="543379"/>
    <lineage>
        <taxon>Eukaryota</taxon>
        <taxon>Metazoa</taxon>
        <taxon>Ecdysozoa</taxon>
        <taxon>Arthropoda</taxon>
        <taxon>Hexapoda</taxon>
        <taxon>Insecta</taxon>
        <taxon>Pterygota</taxon>
        <taxon>Neoptera</taxon>
        <taxon>Endopterygota</taxon>
        <taxon>Hymenoptera</taxon>
        <taxon>Apocrita</taxon>
        <taxon>Proctotrupomorpha</taxon>
        <taxon>Chalcidoidea</taxon>
        <taxon>Pteromalidae</taxon>
        <taxon>Pteromalinae</taxon>
        <taxon>Trichomalopsis</taxon>
    </lineage>
</organism>
<dbReference type="GO" id="GO:0003676">
    <property type="term" value="F:nucleic acid binding"/>
    <property type="evidence" value="ECO:0007669"/>
    <property type="project" value="InterPro"/>
</dbReference>
<proteinExistence type="predicted"/>
<reference evidence="2 3" key="1">
    <citation type="journal article" date="2017" name="Curr. Biol.">
        <title>The Evolution of Venom by Co-option of Single-Copy Genes.</title>
        <authorList>
            <person name="Martinson E.O."/>
            <person name="Mrinalini"/>
            <person name="Kelkar Y.D."/>
            <person name="Chang C.H."/>
            <person name="Werren J.H."/>
        </authorList>
    </citation>
    <scope>NUCLEOTIDE SEQUENCE [LARGE SCALE GENOMIC DNA]</scope>
    <source>
        <strain evidence="2 3">Alberta</strain>
        <tissue evidence="2">Whole body</tissue>
    </source>
</reference>
<gene>
    <name evidence="2" type="ORF">TSAR_016424</name>
</gene>
<feature type="region of interest" description="Disordered" evidence="1">
    <location>
        <begin position="147"/>
        <end position="169"/>
    </location>
</feature>
<dbReference type="InterPro" id="IPR036875">
    <property type="entry name" value="Znf_CCHC_sf"/>
</dbReference>
<name>A0A232EPU4_9HYME</name>
<accession>A0A232EPU4</accession>
<dbReference type="SUPFAM" id="SSF57756">
    <property type="entry name" value="Retrovirus zinc finger-like domains"/>
    <property type="match status" value="1"/>
</dbReference>
<feature type="non-terminal residue" evidence="2">
    <location>
        <position position="1"/>
    </location>
</feature>
<dbReference type="GO" id="GO:0008270">
    <property type="term" value="F:zinc ion binding"/>
    <property type="evidence" value="ECO:0007669"/>
    <property type="project" value="InterPro"/>
</dbReference>
<dbReference type="AlphaFoldDB" id="A0A232EPU4"/>
<feature type="compositionally biased region" description="Low complexity" evidence="1">
    <location>
        <begin position="41"/>
        <end position="58"/>
    </location>
</feature>
<feature type="compositionally biased region" description="Low complexity" evidence="1">
    <location>
        <begin position="19"/>
        <end position="34"/>
    </location>
</feature>
<feature type="region of interest" description="Disordered" evidence="1">
    <location>
        <begin position="1"/>
        <end position="58"/>
    </location>
</feature>